<dbReference type="Pfam" id="PF01909">
    <property type="entry name" value="NTP_transf_2"/>
    <property type="match status" value="1"/>
</dbReference>
<gene>
    <name evidence="2" type="ORF">NF556_04835</name>
</gene>
<accession>A0ABY4YW61</accession>
<reference evidence="2" key="1">
    <citation type="submission" date="2022-06" db="EMBL/GenBank/DDBJ databases">
        <title>Ornithinimicrobium HY1793.</title>
        <authorList>
            <person name="Huang Y."/>
        </authorList>
    </citation>
    <scope>NUCLEOTIDE SEQUENCE</scope>
    <source>
        <strain evidence="2">HY1793</strain>
    </source>
</reference>
<dbReference type="InterPro" id="IPR002934">
    <property type="entry name" value="Polymerase_NTP_transf_dom"/>
</dbReference>
<evidence type="ECO:0000313" key="3">
    <source>
        <dbReference type="Proteomes" id="UP001056455"/>
    </source>
</evidence>
<dbReference type="CDD" id="cd05403">
    <property type="entry name" value="NT_KNTase_like"/>
    <property type="match status" value="1"/>
</dbReference>
<proteinExistence type="predicted"/>
<dbReference type="SUPFAM" id="SSF81301">
    <property type="entry name" value="Nucleotidyltransferase"/>
    <property type="match status" value="1"/>
</dbReference>
<dbReference type="EMBL" id="CP099489">
    <property type="protein sequence ID" value="USQ80978.1"/>
    <property type="molecule type" value="Genomic_DNA"/>
</dbReference>
<sequence>MTDFVGRAHSFVAANYPQADAAFLGGSAASGESTESSDLDILVLLPDEWSSTSFVETTTYEGQLVEAFVYGRGALRSWLEKGRDESRPVLDRLIAHGVSLVEGEIAEDLVASSRRVLDAGPAPIDAEQLNRRRYSLSALVDDVADAADLGVRNVVSWAAWKEAAELAQLWTGRWVGTGKWLLRELRAHGDPFDLAVWVDQGGRDTDALLKSCRSLLDSVGGHLQAGYVRGEKPHLL</sequence>
<evidence type="ECO:0000259" key="1">
    <source>
        <dbReference type="Pfam" id="PF01909"/>
    </source>
</evidence>
<organism evidence="2 3">
    <name type="scientific">Ornithinimicrobium faecis</name>
    <dbReference type="NCBI Taxonomy" id="2934158"/>
    <lineage>
        <taxon>Bacteria</taxon>
        <taxon>Bacillati</taxon>
        <taxon>Actinomycetota</taxon>
        <taxon>Actinomycetes</taxon>
        <taxon>Micrococcales</taxon>
        <taxon>Ornithinimicrobiaceae</taxon>
        <taxon>Ornithinimicrobium</taxon>
    </lineage>
</organism>
<protein>
    <submittedName>
        <fullName evidence="2">Nucleotidyltransferase domain-containing protein</fullName>
    </submittedName>
</protein>
<name>A0ABY4YW61_9MICO</name>
<dbReference type="Proteomes" id="UP001056455">
    <property type="component" value="Chromosome"/>
</dbReference>
<evidence type="ECO:0000313" key="2">
    <source>
        <dbReference type="EMBL" id="USQ80978.1"/>
    </source>
</evidence>
<dbReference type="Gene3D" id="3.30.460.10">
    <property type="entry name" value="Beta Polymerase, domain 2"/>
    <property type="match status" value="1"/>
</dbReference>
<feature type="domain" description="Polymerase nucleotidyl transferase" evidence="1">
    <location>
        <begin position="17"/>
        <end position="48"/>
    </location>
</feature>
<dbReference type="RefSeq" id="WP_252594362.1">
    <property type="nucleotide sequence ID" value="NZ_CP099489.1"/>
</dbReference>
<keyword evidence="3" id="KW-1185">Reference proteome</keyword>
<dbReference type="InterPro" id="IPR043519">
    <property type="entry name" value="NT_sf"/>
</dbReference>